<dbReference type="AlphaFoldDB" id="A0A225X1Y9"/>
<organism evidence="2 3">
    <name type="scientific">Phytophthora megakarya</name>
    <dbReference type="NCBI Taxonomy" id="4795"/>
    <lineage>
        <taxon>Eukaryota</taxon>
        <taxon>Sar</taxon>
        <taxon>Stramenopiles</taxon>
        <taxon>Oomycota</taxon>
        <taxon>Peronosporomycetes</taxon>
        <taxon>Peronosporales</taxon>
        <taxon>Peronosporaceae</taxon>
        <taxon>Phytophthora</taxon>
    </lineage>
</organism>
<evidence type="ECO:0000256" key="1">
    <source>
        <dbReference type="SAM" id="MobiDB-lite"/>
    </source>
</evidence>
<comment type="caution">
    <text evidence="2">The sequence shown here is derived from an EMBL/GenBank/DDBJ whole genome shotgun (WGS) entry which is preliminary data.</text>
</comment>
<keyword evidence="3" id="KW-1185">Reference proteome</keyword>
<proteinExistence type="predicted"/>
<reference evidence="3" key="1">
    <citation type="submission" date="2017-03" db="EMBL/GenBank/DDBJ databases">
        <title>Phytopthora megakarya and P. palmivora, two closely related causual agents of cacao black pod achieved similar genome size and gene model numbers by different mechanisms.</title>
        <authorList>
            <person name="Ali S."/>
            <person name="Shao J."/>
            <person name="Larry D.J."/>
            <person name="Kronmiller B."/>
            <person name="Shen D."/>
            <person name="Strem M.D."/>
            <person name="Melnick R.L."/>
            <person name="Guiltinan M.J."/>
            <person name="Tyler B.M."/>
            <person name="Meinhardt L.W."/>
            <person name="Bailey B.A."/>
        </authorList>
    </citation>
    <scope>NUCLEOTIDE SEQUENCE [LARGE SCALE GENOMIC DNA]</scope>
    <source>
        <strain evidence="3">zdho120</strain>
    </source>
</reference>
<dbReference type="Proteomes" id="UP000198211">
    <property type="component" value="Unassembled WGS sequence"/>
</dbReference>
<evidence type="ECO:0000313" key="3">
    <source>
        <dbReference type="Proteomes" id="UP000198211"/>
    </source>
</evidence>
<protein>
    <submittedName>
        <fullName evidence="2">Uncharacterized protein</fullName>
    </submittedName>
</protein>
<dbReference type="EMBL" id="NBNE01000050">
    <property type="protein sequence ID" value="OWZ23682.1"/>
    <property type="molecule type" value="Genomic_DNA"/>
</dbReference>
<sequence>MFVTGHALQPDNSLRDLKTGGTVNARPKYRHCGSRGQKYAQRTVASVLAKRSGACMKPGSGVLQAAASVVRSAQTRRNAPAQRREAVQLGRSLAWKPVRDVRSMTVYAYVVKRSRDEASRDPATLNDNTCESKMVRTALGRAPRVAKIRSMDEFPREMPLDAIDLQAQNDAGIGTLRAGQVV</sequence>
<feature type="region of interest" description="Disordered" evidence="1">
    <location>
        <begin position="1"/>
        <end position="26"/>
    </location>
</feature>
<gene>
    <name evidence="2" type="ORF">PHMEG_0001414</name>
</gene>
<evidence type="ECO:0000313" key="2">
    <source>
        <dbReference type="EMBL" id="OWZ23682.1"/>
    </source>
</evidence>
<name>A0A225X1Y9_9STRA</name>
<accession>A0A225X1Y9</accession>